<dbReference type="Gene3D" id="3.40.50.1820">
    <property type="entry name" value="alpha/beta hydrolase"/>
    <property type="match status" value="2"/>
</dbReference>
<dbReference type="OrthoDB" id="408631at2759"/>
<dbReference type="PANTHER" id="PTHR23025:SF3">
    <property type="entry name" value="HORMONE-SENSITIVE LIPASE"/>
    <property type="match status" value="1"/>
</dbReference>
<dbReference type="InterPro" id="IPR013094">
    <property type="entry name" value="AB_hydrolase_3"/>
</dbReference>
<organism evidence="3 4">
    <name type="scientific">Litomosoides sigmodontis</name>
    <name type="common">Filarial nematode worm</name>
    <dbReference type="NCBI Taxonomy" id="42156"/>
    <lineage>
        <taxon>Eukaryota</taxon>
        <taxon>Metazoa</taxon>
        <taxon>Ecdysozoa</taxon>
        <taxon>Nematoda</taxon>
        <taxon>Chromadorea</taxon>
        <taxon>Rhabditida</taxon>
        <taxon>Spirurina</taxon>
        <taxon>Spiruromorpha</taxon>
        <taxon>Filarioidea</taxon>
        <taxon>Onchocercidae</taxon>
        <taxon>Litomosoides</taxon>
    </lineage>
</organism>
<gene>
    <name evidence="3" type="ORF">NLS_LOCUS8969</name>
</gene>
<dbReference type="EMBL" id="UYRX01001289">
    <property type="protein sequence ID" value="VDK89075.1"/>
    <property type="molecule type" value="Genomic_DNA"/>
</dbReference>
<proteinExistence type="predicted"/>
<dbReference type="InterPro" id="IPR010468">
    <property type="entry name" value="HSL_N"/>
</dbReference>
<dbReference type="GO" id="GO:0008203">
    <property type="term" value="P:cholesterol metabolic process"/>
    <property type="evidence" value="ECO:0007669"/>
    <property type="project" value="InterPro"/>
</dbReference>
<evidence type="ECO:0000313" key="3">
    <source>
        <dbReference type="EMBL" id="VDK89075.1"/>
    </source>
</evidence>
<protein>
    <recommendedName>
        <fullName evidence="5">Hormone-sensitive lipase</fullName>
    </recommendedName>
</protein>
<dbReference type="SUPFAM" id="SSF53474">
    <property type="entry name" value="alpha/beta-Hydrolases"/>
    <property type="match status" value="1"/>
</dbReference>
<evidence type="ECO:0000259" key="1">
    <source>
        <dbReference type="Pfam" id="PF06350"/>
    </source>
</evidence>
<reference evidence="3 4" key="1">
    <citation type="submission" date="2018-08" db="EMBL/GenBank/DDBJ databases">
        <authorList>
            <person name="Laetsch R D."/>
            <person name="Stevens L."/>
            <person name="Kumar S."/>
            <person name="Blaxter L. M."/>
        </authorList>
    </citation>
    <scope>NUCLEOTIDE SEQUENCE [LARGE SCALE GENOMIC DNA]</scope>
</reference>
<dbReference type="OMA" id="CKETQFA"/>
<sequence>MDHSTDACFAVGRICAGGPSNGKKREVIVRESREVVILSEVFKRAISIQSYLPSRKLGENSRIEYNGQQMMNILKNNVADNHLDGSGTSYKAPLSGKLSVQRSAVFTLLAELADDNRGFFKSTTNWATYASRLERNCHMILSLIVPLEDVVRKLQDMAPRYDYDKLTPGNGFRSLVCVCDTIVLHLISLLRSCIQDRQTMIFRASYYCKEVESYCAVLNFLVSALQMVIDVAVYSSDNCLFPDINGDYTKYQTILSYIEVLDPSCFYGRPLGFQFPPSVGRIFRFIGVVLAIYSLSWEKGRSTLGSFLNSPRFILSPEQRAKRIVKVTREADIEFCRAFWNLSEFGSQVPRIFCPNMAVNELREIGWVGSITMTTTSGGTVKIPEPSSYTGPRPVKIRVLSYCHRQVLSPIGSQNQLPPSPYLLLHCHGGGYVATTSKSHETYLRVWAKLLNCSIVSVEYSLAPENPFPRPTEEVLYAYAYIINNAAELGWTGEKICMIGDSAGGNLIMSVSLKLVQLGVKRIPDGIVTVYSPFLFQYLPSPSRLLSCMDPLLHMGVVLRCIAAYTGKPINHTGNSDRSEQKDSEKCGHKSLQEYVKQVQKMQRNDTVDLEGSSSIVSLVNLTDVASTADIHNVSAISKAENEQRLSGDASVSEGDEDGDTCLSGVQIQADPLHIHLSLNMYDRRLVDYLKIHPLTKNTLVLVDHAGCVESRAEKDERVNMKRNEQSSRVSKFPALLCAPSTAISKELSLQTVTSVRSSMRSKFIPASLSSHSMVTKNESLAHKRTLSQSLVDAATMAAGHALDNISDWLEKSAPVPSLDKPKLDRAASLTSITVSKTERKKTKNNCNKSYIADIIDKKVPRDPLISPIYASPEDLARLPPTWFVACHLDPLLDDTITFAKKMRDSGGRVMGVDLLDNLPHGFLNFTLVSPECREGAKICLERVKEAFGIIETSPAS</sequence>
<accession>A0A3P6U4V6</accession>
<dbReference type="STRING" id="42156.A0A3P6U4V6"/>
<evidence type="ECO:0000259" key="2">
    <source>
        <dbReference type="Pfam" id="PF07859"/>
    </source>
</evidence>
<feature type="domain" description="Alpha/beta hydrolase fold-3" evidence="2">
    <location>
        <begin position="424"/>
        <end position="566"/>
    </location>
</feature>
<dbReference type="GO" id="GO:0019433">
    <property type="term" value="P:triglyceride catabolic process"/>
    <property type="evidence" value="ECO:0007669"/>
    <property type="project" value="TreeGrafter"/>
</dbReference>
<dbReference type="AlphaFoldDB" id="A0A3P6U4V6"/>
<feature type="domain" description="Hormone-sensitive lipase N-terminal" evidence="1">
    <location>
        <begin position="106"/>
        <end position="406"/>
    </location>
</feature>
<dbReference type="Pfam" id="PF07859">
    <property type="entry name" value="Abhydrolase_3"/>
    <property type="match status" value="2"/>
</dbReference>
<dbReference type="Pfam" id="PF06350">
    <property type="entry name" value="HSL_N"/>
    <property type="match status" value="1"/>
</dbReference>
<name>A0A3P6U4V6_LITSI</name>
<dbReference type="Proteomes" id="UP000277928">
    <property type="component" value="Unassembled WGS sequence"/>
</dbReference>
<dbReference type="GO" id="GO:0004771">
    <property type="term" value="F:sterol ester esterase activity"/>
    <property type="evidence" value="ECO:0007669"/>
    <property type="project" value="TreeGrafter"/>
</dbReference>
<dbReference type="GO" id="GO:0005829">
    <property type="term" value="C:cytosol"/>
    <property type="evidence" value="ECO:0007669"/>
    <property type="project" value="TreeGrafter"/>
</dbReference>
<evidence type="ECO:0008006" key="5">
    <source>
        <dbReference type="Google" id="ProtNLM"/>
    </source>
</evidence>
<evidence type="ECO:0000313" key="4">
    <source>
        <dbReference type="Proteomes" id="UP000277928"/>
    </source>
</evidence>
<feature type="domain" description="Alpha/beta hydrolase fold-3" evidence="2">
    <location>
        <begin position="848"/>
        <end position="924"/>
    </location>
</feature>
<keyword evidence="4" id="KW-1185">Reference proteome</keyword>
<dbReference type="InterPro" id="IPR029058">
    <property type="entry name" value="AB_hydrolase_fold"/>
</dbReference>
<dbReference type="GO" id="GO:0004806">
    <property type="term" value="F:triacylglycerol lipase activity"/>
    <property type="evidence" value="ECO:0007669"/>
    <property type="project" value="TreeGrafter"/>
</dbReference>
<dbReference type="PANTHER" id="PTHR23025">
    <property type="entry name" value="TRIACYLGLYCEROL LIPASE"/>
    <property type="match status" value="1"/>
</dbReference>